<keyword evidence="3" id="KW-0862">Zinc</keyword>
<comment type="similarity">
    <text evidence="1">Belongs to the FLZ family.</text>
</comment>
<keyword evidence="7" id="KW-1185">Reference proteome</keyword>
<sequence>MENFGGKKRPAINLNLFTSFSPTKSTRNFQDGVVGLGIVAAMTDETYTRQPICFAPSPRSATSVPVVPSVQAAPNSRGGFSLENSGELSQNPDCVISHSGDNSKGCRAFTSSSSVMGQFKREFWGDDFLAYCHLCRKELLGLDIFMYRGEKAFCSDECRDKQITKDNNHKQTCRAEDRKKPLSESAPHCSGPQVLFTVVAAA</sequence>
<dbReference type="OrthoDB" id="828272at2759"/>
<dbReference type="PANTHER" id="PTHR47208:SF1">
    <property type="entry name" value="OS02G0174800 PROTEIN"/>
    <property type="match status" value="1"/>
</dbReference>
<name>A0A6A3CQ98_HIBSY</name>
<reference evidence="6" key="1">
    <citation type="submission" date="2019-09" db="EMBL/GenBank/DDBJ databases">
        <title>Draft genome information of white flower Hibiscus syriacus.</title>
        <authorList>
            <person name="Kim Y.-M."/>
        </authorList>
    </citation>
    <scope>NUCLEOTIDE SEQUENCE [LARGE SCALE GENOMIC DNA]</scope>
    <source>
        <strain evidence="6">YM2019G1</strain>
    </source>
</reference>
<dbReference type="AlphaFoldDB" id="A0A6A3CQ98"/>
<dbReference type="Proteomes" id="UP000436088">
    <property type="component" value="Unassembled WGS sequence"/>
</dbReference>
<accession>A0A6A3CQ98</accession>
<dbReference type="PROSITE" id="PS51795">
    <property type="entry name" value="ZF_FLZ"/>
    <property type="match status" value="1"/>
</dbReference>
<dbReference type="InterPro" id="IPR007650">
    <property type="entry name" value="Zf-FLZ_dom"/>
</dbReference>
<dbReference type="Pfam" id="PF04570">
    <property type="entry name" value="zf-FLZ"/>
    <property type="match status" value="1"/>
</dbReference>
<feature type="zinc finger region" description="FLZ-type" evidence="4">
    <location>
        <begin position="127"/>
        <end position="170"/>
    </location>
</feature>
<feature type="domain" description="FLZ-type" evidence="5">
    <location>
        <begin position="127"/>
        <end position="170"/>
    </location>
</feature>
<proteinExistence type="inferred from homology"/>
<evidence type="ECO:0000256" key="1">
    <source>
        <dbReference type="ARBA" id="ARBA00009374"/>
    </source>
</evidence>
<dbReference type="InterPro" id="IPR044604">
    <property type="entry name" value="FLZ12/13/14"/>
</dbReference>
<keyword evidence="2" id="KW-0479">Metal-binding</keyword>
<evidence type="ECO:0000313" key="7">
    <source>
        <dbReference type="Proteomes" id="UP000436088"/>
    </source>
</evidence>
<evidence type="ECO:0000313" key="6">
    <source>
        <dbReference type="EMBL" id="KAE8730807.1"/>
    </source>
</evidence>
<organism evidence="6 7">
    <name type="scientific">Hibiscus syriacus</name>
    <name type="common">Rose of Sharon</name>
    <dbReference type="NCBI Taxonomy" id="106335"/>
    <lineage>
        <taxon>Eukaryota</taxon>
        <taxon>Viridiplantae</taxon>
        <taxon>Streptophyta</taxon>
        <taxon>Embryophyta</taxon>
        <taxon>Tracheophyta</taxon>
        <taxon>Spermatophyta</taxon>
        <taxon>Magnoliopsida</taxon>
        <taxon>eudicotyledons</taxon>
        <taxon>Gunneridae</taxon>
        <taxon>Pentapetalae</taxon>
        <taxon>rosids</taxon>
        <taxon>malvids</taxon>
        <taxon>Malvales</taxon>
        <taxon>Malvaceae</taxon>
        <taxon>Malvoideae</taxon>
        <taxon>Hibiscus</taxon>
    </lineage>
</organism>
<evidence type="ECO:0000256" key="4">
    <source>
        <dbReference type="PROSITE-ProRule" id="PRU01131"/>
    </source>
</evidence>
<keyword evidence="3" id="KW-0863">Zinc-finger</keyword>
<evidence type="ECO:0000259" key="5">
    <source>
        <dbReference type="PROSITE" id="PS51795"/>
    </source>
</evidence>
<protein>
    <recommendedName>
        <fullName evidence="5">FLZ-type domain-containing protein</fullName>
    </recommendedName>
</protein>
<dbReference type="EMBL" id="VEPZ02000201">
    <property type="protein sequence ID" value="KAE8730807.1"/>
    <property type="molecule type" value="Genomic_DNA"/>
</dbReference>
<gene>
    <name evidence="6" type="ORF">F3Y22_tig00002880pilonHSYRG00127</name>
</gene>
<comment type="caution">
    <text evidence="6">The sequence shown here is derived from an EMBL/GenBank/DDBJ whole genome shotgun (WGS) entry which is preliminary data.</text>
</comment>
<evidence type="ECO:0000256" key="2">
    <source>
        <dbReference type="ARBA" id="ARBA00022723"/>
    </source>
</evidence>
<dbReference type="PANTHER" id="PTHR47208">
    <property type="entry name" value="OS02G0174800 PROTEIN"/>
    <property type="match status" value="1"/>
</dbReference>
<dbReference type="GO" id="GO:0008270">
    <property type="term" value="F:zinc ion binding"/>
    <property type="evidence" value="ECO:0007669"/>
    <property type="project" value="UniProtKB-KW"/>
</dbReference>
<evidence type="ECO:0000256" key="3">
    <source>
        <dbReference type="ARBA" id="ARBA00022771"/>
    </source>
</evidence>